<dbReference type="RefSeq" id="WP_086033221.1">
    <property type="nucleotide sequence ID" value="NZ_MDSU01000011.1"/>
</dbReference>
<evidence type="ECO:0000313" key="2">
    <source>
        <dbReference type="Proteomes" id="UP000194141"/>
    </source>
</evidence>
<reference evidence="1 2" key="1">
    <citation type="journal article" date="2017" name="Front. Microbiol.">
        <title>Genome Sequence of Desulfurella amilsii Strain TR1 and Comparative Genomics of Desulfurellaceae Family.</title>
        <authorList>
            <person name="Florentino A.P."/>
            <person name="Stams A.J."/>
            <person name="Sanchez-Andrea I."/>
        </authorList>
    </citation>
    <scope>NUCLEOTIDE SEQUENCE [LARGE SCALE GENOMIC DNA]</scope>
    <source>
        <strain evidence="1 2">TR1</strain>
    </source>
</reference>
<gene>
    <name evidence="1" type="ORF">DESAMIL20_475</name>
</gene>
<evidence type="ECO:0000313" key="1">
    <source>
        <dbReference type="EMBL" id="OSS42591.1"/>
    </source>
</evidence>
<dbReference type="Gene3D" id="3.30.160.170">
    <property type="entry name" value="FlaG-like"/>
    <property type="match status" value="1"/>
</dbReference>
<keyword evidence="1" id="KW-0282">Flagellum</keyword>
<sequence length="132" mass="14124">MDITGLVKTNLAVVQNTIQSQTYSPPQKNANGTSSVAATKLTKASQSLQNSTNAASMNKNDVKSLVEKLNSSISTLNNSVKFSYSEDAKALVVKVVDSKTGQVIRQIPPEELIKLEASLAQSIGIVFNKEVK</sequence>
<dbReference type="InterPro" id="IPR005186">
    <property type="entry name" value="FlaG"/>
</dbReference>
<dbReference type="STRING" id="1562698.DESAMIL20_475"/>
<protein>
    <submittedName>
        <fullName evidence="1">Flagellin protein FlaG</fullName>
    </submittedName>
</protein>
<accession>A0A1X4XYH5</accession>
<name>A0A1X4XYH5_9BACT</name>
<dbReference type="AlphaFoldDB" id="A0A1X4XYH5"/>
<dbReference type="EMBL" id="MDSU01000011">
    <property type="protein sequence ID" value="OSS42591.1"/>
    <property type="molecule type" value="Genomic_DNA"/>
</dbReference>
<keyword evidence="1" id="KW-0966">Cell projection</keyword>
<organism evidence="1 2">
    <name type="scientific">Desulfurella amilsii</name>
    <dbReference type="NCBI Taxonomy" id="1562698"/>
    <lineage>
        <taxon>Bacteria</taxon>
        <taxon>Pseudomonadati</taxon>
        <taxon>Campylobacterota</taxon>
        <taxon>Desulfurellia</taxon>
        <taxon>Desulfurellales</taxon>
        <taxon>Desulfurellaceae</taxon>
        <taxon>Desulfurella</taxon>
    </lineage>
</organism>
<dbReference type="SUPFAM" id="SSF160214">
    <property type="entry name" value="FlaG-like"/>
    <property type="match status" value="1"/>
</dbReference>
<comment type="caution">
    <text evidence="1">The sequence shown here is derived from an EMBL/GenBank/DDBJ whole genome shotgun (WGS) entry which is preliminary data.</text>
</comment>
<keyword evidence="1" id="KW-0969">Cilium</keyword>
<keyword evidence="2" id="KW-1185">Reference proteome</keyword>
<dbReference type="InterPro" id="IPR035924">
    <property type="entry name" value="FlaG-like_sf"/>
</dbReference>
<dbReference type="PANTHER" id="PTHR37166:SF1">
    <property type="entry name" value="PROTEIN FLAG"/>
    <property type="match status" value="1"/>
</dbReference>
<dbReference type="PANTHER" id="PTHR37166">
    <property type="entry name" value="PROTEIN FLAG"/>
    <property type="match status" value="1"/>
</dbReference>
<dbReference type="Proteomes" id="UP000194141">
    <property type="component" value="Unassembled WGS sequence"/>
</dbReference>
<dbReference type="Pfam" id="PF03646">
    <property type="entry name" value="FlaG"/>
    <property type="match status" value="1"/>
</dbReference>
<proteinExistence type="predicted"/>
<dbReference type="OrthoDB" id="5373092at2"/>